<keyword evidence="4" id="KW-1185">Reference proteome</keyword>
<dbReference type="Proteomes" id="UP000694864">
    <property type="component" value="Chromosome 7"/>
</dbReference>
<dbReference type="Pfam" id="PF22486">
    <property type="entry name" value="MATH_2"/>
    <property type="match status" value="1"/>
</dbReference>
<sequence>MDLDHKQTSFTFEMDNFSEKESVIRTPNFLSGGCEWYVKVHPKGDHIDDHLSMYLCVADPESLRFGWKRRAAFSILLLNQSGQELYRKDEPFDQLFCAEIPQMGWPKAVPLEKLHEKGFLENNKLILNVQVKVAQVDDEGSVTSVSWIFVEHPNFAVNFKPKNQLLKTAYMNILLGLIETLKKPLHSITDTELNNAESDFIELTEAGFNLDWLKIKLDEVFIERKTANADGSRVQELIKLIKNLKVELNQEQILSLEQTVSNLKDEHNKNNIVKTLQTFLFYYFV</sequence>
<proteinExistence type="predicted"/>
<dbReference type="InterPro" id="IPR002083">
    <property type="entry name" value="MATH/TRAF_dom"/>
</dbReference>
<evidence type="ECO:0000259" key="3">
    <source>
        <dbReference type="PROSITE" id="PS50144"/>
    </source>
</evidence>
<accession>A0ABM0T1H0</accession>
<dbReference type="SUPFAM" id="SSF49599">
    <property type="entry name" value="TRAF domain-like"/>
    <property type="match status" value="1"/>
</dbReference>
<evidence type="ECO:0000256" key="2">
    <source>
        <dbReference type="SAM" id="Coils"/>
    </source>
</evidence>
<protein>
    <submittedName>
        <fullName evidence="5">MATH domain and coiled-coil domain-containing protein At2g42470-like</fullName>
    </submittedName>
</protein>
<dbReference type="SMART" id="SM00061">
    <property type="entry name" value="MATH"/>
    <property type="match status" value="1"/>
</dbReference>
<name>A0ABM0T1H0_CAMSA</name>
<evidence type="ECO:0000256" key="1">
    <source>
        <dbReference type="ARBA" id="ARBA00023054"/>
    </source>
</evidence>
<dbReference type="PANTHER" id="PTHR46236:SF12">
    <property type="entry name" value="MATH DOMAIN-CONTAINING PROTEIN"/>
    <property type="match status" value="1"/>
</dbReference>
<evidence type="ECO:0000313" key="5">
    <source>
        <dbReference type="RefSeq" id="XP_010419487.1"/>
    </source>
</evidence>
<dbReference type="GeneID" id="104705218"/>
<reference evidence="5" key="2">
    <citation type="submission" date="2025-08" db="UniProtKB">
        <authorList>
            <consortium name="RefSeq"/>
        </authorList>
    </citation>
    <scope>IDENTIFICATION</scope>
    <source>
        <tissue evidence="5">Leaf</tissue>
    </source>
</reference>
<gene>
    <name evidence="5" type="primary">LOC104705218</name>
</gene>
<feature type="coiled-coil region" evidence="2">
    <location>
        <begin position="234"/>
        <end position="266"/>
    </location>
</feature>
<dbReference type="PANTHER" id="PTHR46236">
    <property type="entry name" value="TRAF-LIKE SUPERFAMILY PROTEIN"/>
    <property type="match status" value="1"/>
</dbReference>
<reference evidence="4" key="1">
    <citation type="journal article" date="2014" name="Nat. Commun.">
        <title>The emerging biofuel crop Camelina sativa retains a highly undifferentiated hexaploid genome structure.</title>
        <authorList>
            <person name="Kagale S."/>
            <person name="Koh C."/>
            <person name="Nixon J."/>
            <person name="Bollina V."/>
            <person name="Clarke W.E."/>
            <person name="Tuteja R."/>
            <person name="Spillane C."/>
            <person name="Robinson S.J."/>
            <person name="Links M.G."/>
            <person name="Clarke C."/>
            <person name="Higgins E.E."/>
            <person name="Huebert T."/>
            <person name="Sharpe A.G."/>
            <person name="Parkin I.A."/>
        </authorList>
    </citation>
    <scope>NUCLEOTIDE SEQUENCE [LARGE SCALE GENOMIC DNA]</scope>
    <source>
        <strain evidence="4">cv. DH55</strain>
    </source>
</reference>
<dbReference type="InterPro" id="IPR008974">
    <property type="entry name" value="TRAF-like"/>
</dbReference>
<keyword evidence="1 2" id="KW-0175">Coiled coil</keyword>
<feature type="domain" description="MATH" evidence="3">
    <location>
        <begin position="7"/>
        <end position="131"/>
    </location>
</feature>
<dbReference type="PROSITE" id="PS50144">
    <property type="entry name" value="MATH"/>
    <property type="match status" value="1"/>
</dbReference>
<organism evidence="4 5">
    <name type="scientific">Camelina sativa</name>
    <name type="common">False flax</name>
    <name type="synonym">Myagrum sativum</name>
    <dbReference type="NCBI Taxonomy" id="90675"/>
    <lineage>
        <taxon>Eukaryota</taxon>
        <taxon>Viridiplantae</taxon>
        <taxon>Streptophyta</taxon>
        <taxon>Embryophyta</taxon>
        <taxon>Tracheophyta</taxon>
        <taxon>Spermatophyta</taxon>
        <taxon>Magnoliopsida</taxon>
        <taxon>eudicotyledons</taxon>
        <taxon>Gunneridae</taxon>
        <taxon>Pentapetalae</taxon>
        <taxon>rosids</taxon>
        <taxon>malvids</taxon>
        <taxon>Brassicales</taxon>
        <taxon>Brassicaceae</taxon>
        <taxon>Camelineae</taxon>
        <taxon>Camelina</taxon>
    </lineage>
</organism>
<dbReference type="InterPro" id="IPR050804">
    <property type="entry name" value="MCC"/>
</dbReference>
<dbReference type="Gene3D" id="2.60.210.10">
    <property type="entry name" value="Apoptosis, Tumor Necrosis Factor Receptor Associated Protein 2, Chain A"/>
    <property type="match status" value="1"/>
</dbReference>
<dbReference type="RefSeq" id="XP_010419487.1">
    <property type="nucleotide sequence ID" value="XM_010421185.1"/>
</dbReference>
<dbReference type="CDD" id="cd00121">
    <property type="entry name" value="MATH"/>
    <property type="match status" value="1"/>
</dbReference>
<evidence type="ECO:0000313" key="4">
    <source>
        <dbReference type="Proteomes" id="UP000694864"/>
    </source>
</evidence>